<sequence>MILTNAKLYGQEGSWSIEVQGEYIKAITPAERTAETSDETVIDLHGNMVLPPYVEPHIHLDYALTAGTPRWNQSGSVFEGIEIWSERKQIMNESKADIKNRALQAIKMQLKHGVQHVRTHVDVSDPTLKGLEALLEVKEEIKPWMDLQITALPQEGLYTKSNGEELLIKALEMGADVVGGIPHYELTREDGVRSVVKALDLAEQYDKLVDIHCDEIDDDQSRYIEVLAGEAFKRGMGHRVSASHTTAMASYSNAYTYKLFQTLKKAGIHFIALPKANLHLQGRFDNHPVRRGLTRVKELWKEGINVCFGLDSIMDPWYPLGDGNLMHVVEVGLHACHMTDHDHIVKSLNLITTNGAKALGIEENYGVQEGKKANLIVIDSDSEYDAVRTQAPVLYSIRSGKVMVETKPAETTMNVQAFS</sequence>
<name>A0A1G8AVV4_9BACI</name>
<dbReference type="PANTHER" id="PTHR32027:SF0">
    <property type="entry name" value="CYTOSINE DEAMINASE"/>
    <property type="match status" value="1"/>
</dbReference>
<dbReference type="InterPro" id="IPR052349">
    <property type="entry name" value="Metallo-hydrolase_Enzymes"/>
</dbReference>
<gene>
    <name evidence="4" type="ORF">SAMN05192534_10341</name>
</gene>
<evidence type="ECO:0000256" key="2">
    <source>
        <dbReference type="ARBA" id="ARBA00022801"/>
    </source>
</evidence>
<dbReference type="SUPFAM" id="SSF51338">
    <property type="entry name" value="Composite domain of metallo-dependent hydrolases"/>
    <property type="match status" value="1"/>
</dbReference>
<evidence type="ECO:0000313" key="4">
    <source>
        <dbReference type="EMBL" id="SDH25099.1"/>
    </source>
</evidence>
<dbReference type="PANTHER" id="PTHR32027">
    <property type="entry name" value="CYTOSINE DEAMINASE"/>
    <property type="match status" value="1"/>
</dbReference>
<dbReference type="Pfam" id="PF07969">
    <property type="entry name" value="Amidohydro_3"/>
    <property type="match status" value="1"/>
</dbReference>
<dbReference type="InterPro" id="IPR013108">
    <property type="entry name" value="Amidohydro_3"/>
</dbReference>
<dbReference type="RefSeq" id="WP_091271610.1">
    <property type="nucleotide sequence ID" value="NZ_FNDK01000003.1"/>
</dbReference>
<dbReference type="NCBIfam" id="NF006685">
    <property type="entry name" value="PRK09230.1"/>
    <property type="match status" value="1"/>
</dbReference>
<evidence type="ECO:0000259" key="3">
    <source>
        <dbReference type="Pfam" id="PF07969"/>
    </source>
</evidence>
<dbReference type="NCBIfam" id="NF005748">
    <property type="entry name" value="PRK07572.1"/>
    <property type="match status" value="1"/>
</dbReference>
<dbReference type="GO" id="GO:0004131">
    <property type="term" value="F:cytosine deaminase activity"/>
    <property type="evidence" value="ECO:0007669"/>
    <property type="project" value="TreeGrafter"/>
</dbReference>
<accession>A0A1G8AVV4</accession>
<dbReference type="SUPFAM" id="SSF51556">
    <property type="entry name" value="Metallo-dependent hydrolases"/>
    <property type="match status" value="1"/>
</dbReference>
<dbReference type="STRING" id="568899.SAMN05192534_10341"/>
<dbReference type="InterPro" id="IPR032466">
    <property type="entry name" value="Metal_Hydrolase"/>
</dbReference>
<keyword evidence="5" id="KW-1185">Reference proteome</keyword>
<dbReference type="GO" id="GO:0006209">
    <property type="term" value="P:cytosine catabolic process"/>
    <property type="evidence" value="ECO:0007669"/>
    <property type="project" value="TreeGrafter"/>
</dbReference>
<reference evidence="4 5" key="1">
    <citation type="submission" date="2016-10" db="EMBL/GenBank/DDBJ databases">
        <authorList>
            <person name="de Groot N.N."/>
        </authorList>
    </citation>
    <scope>NUCLEOTIDE SEQUENCE [LARGE SCALE GENOMIC DNA]</scope>
    <source>
        <strain evidence="4 5">DSM 21632</strain>
    </source>
</reference>
<keyword evidence="2" id="KW-0378">Hydrolase</keyword>
<keyword evidence="1" id="KW-0479">Metal-binding</keyword>
<dbReference type="EMBL" id="FNDK01000003">
    <property type="protein sequence ID" value="SDH25099.1"/>
    <property type="molecule type" value="Genomic_DNA"/>
</dbReference>
<evidence type="ECO:0000256" key="1">
    <source>
        <dbReference type="ARBA" id="ARBA00022723"/>
    </source>
</evidence>
<dbReference type="GO" id="GO:0046872">
    <property type="term" value="F:metal ion binding"/>
    <property type="evidence" value="ECO:0007669"/>
    <property type="project" value="UniProtKB-KW"/>
</dbReference>
<feature type="domain" description="Amidohydrolase 3" evidence="3">
    <location>
        <begin position="41"/>
        <end position="403"/>
    </location>
</feature>
<dbReference type="InterPro" id="IPR011059">
    <property type="entry name" value="Metal-dep_hydrolase_composite"/>
</dbReference>
<protein>
    <submittedName>
        <fullName evidence="4">Cytosine deaminase</fullName>
    </submittedName>
</protein>
<dbReference type="FunFam" id="3.20.20.140:FF:000019">
    <property type="entry name" value="Cytosine deaminase"/>
    <property type="match status" value="1"/>
</dbReference>
<dbReference type="Proteomes" id="UP000199163">
    <property type="component" value="Unassembled WGS sequence"/>
</dbReference>
<evidence type="ECO:0000313" key="5">
    <source>
        <dbReference type="Proteomes" id="UP000199163"/>
    </source>
</evidence>
<organism evidence="4 5">
    <name type="scientific">Alteribacillus persepolensis</name>
    <dbReference type="NCBI Taxonomy" id="568899"/>
    <lineage>
        <taxon>Bacteria</taxon>
        <taxon>Bacillati</taxon>
        <taxon>Bacillota</taxon>
        <taxon>Bacilli</taxon>
        <taxon>Bacillales</taxon>
        <taxon>Bacillaceae</taxon>
        <taxon>Alteribacillus</taxon>
    </lineage>
</organism>
<dbReference type="CDD" id="cd01293">
    <property type="entry name" value="Bact_CD"/>
    <property type="match status" value="1"/>
</dbReference>
<dbReference type="Gene3D" id="3.20.20.140">
    <property type="entry name" value="Metal-dependent hydrolases"/>
    <property type="match status" value="1"/>
</dbReference>
<dbReference type="GO" id="GO:0035888">
    <property type="term" value="F:isoguanine deaminase activity"/>
    <property type="evidence" value="ECO:0007669"/>
    <property type="project" value="TreeGrafter"/>
</dbReference>
<proteinExistence type="predicted"/>
<dbReference type="OrthoDB" id="9815027at2"/>
<dbReference type="Gene3D" id="2.30.40.10">
    <property type="entry name" value="Urease, subunit C, domain 1"/>
    <property type="match status" value="1"/>
</dbReference>
<dbReference type="AlphaFoldDB" id="A0A1G8AVV4"/>